<sequence>MNKKFSTLVASLLLSSAFSVYAGNAKPMLATPTQVETRATSADVEKAVEATGTLPTYVAALNGHVLNGFTNNARVAYVGKIGSANTREQYVLANHSNGNVGVSAYSSISSANVATDAPDYYWTLLEGRLVANNGIEFSLTGLDEYIEVVPLMQDGKETPYFAIAKRDKDGNLQYAEFATTTFTWSTSKATEYDTYIMNAALFVSVETAYTVAYTGKELNDYLKNGFNLAISSLKDETAEITHSEAFNGVLKAMVDGTNLSTNDNVYHLMNEDGKFIWFDKDAAITSDGYSLKGQFKLVDIATASNTSDDFGRFQFKKADNGSGLVQVLVGDETHETSLSTMNFPYRLYVANVNDTYGLSIAKENQTPAVPAENWAATTLDASTIVNPKQFLTGQFYTIDFEGAVANAEAYKKDGRLAVRDGKADFVPANGLYEKAPEAQWAVSAYYGGTTTIKGFTLTNRENPSVSVTITELRKDLGKTYYRVVDLAGAPANATNAGIDQGDYITITAVENHKKNDGYKVLTTNDLKNTTWYLGQIRKAEGDAEVNVYWTENHVGSHQIGATVEEAKAAKWNLSLVNKNVDKHTSETDSILVVSELQEWNPVKSRIDAKKDTLVILPYAFQNRSNNEFVKMNDKVNLDYYICDETNKVNNRLAQRFALKLKADGETYNYVALRSTGFDEGEKQTYNADGGVIALTNKAYATKKVYQHNSADYGTWKNMEMYAEDANSLMFVTKVQAPEYRKLVTTANLDTIKLYRADNEAQVVYEKKDTKASTLLERPVSFLNIDNVEQFKDINPALYADTAYVNRGNNTCYQYLLGVNIEHKEGWYCEEHGFTATPPCKHAVPVSYNQGRYLINMIDTANILAADLKVSIHNNPFINETEEGNKCAKLAFVDAIHVLTDSVDMTKADKLYVINNEEDRTKYSVIDLSTPGFNVAKFAFKYTDSMVDDNFKIQTQWKDYDPNGYNKSGYKMHDEGYLRWVNGCLVVDETYQKGDVFNMNEDETRTPTANEEITAEGSVVVAGVNGAVVVKGAEGKSVIVSTILGKVVANEVLTSDNATIAAPAGVVVVSVDGESFKVVVK</sequence>
<dbReference type="RefSeq" id="WP_243324599.1">
    <property type="nucleotide sequence ID" value="NZ_JAKZMM010000016.1"/>
</dbReference>
<accession>A0ABT0C0N5</accession>
<organism evidence="3 4">
    <name type="scientific">Parabacteroides faecalis</name>
    <dbReference type="NCBI Taxonomy" id="2924040"/>
    <lineage>
        <taxon>Bacteria</taxon>
        <taxon>Pseudomonadati</taxon>
        <taxon>Bacteroidota</taxon>
        <taxon>Bacteroidia</taxon>
        <taxon>Bacteroidales</taxon>
        <taxon>Tannerellaceae</taxon>
        <taxon>Parabacteroides</taxon>
    </lineage>
</organism>
<protein>
    <submittedName>
        <fullName evidence="3">DUF6383 domain-containing protein</fullName>
    </submittedName>
</protein>
<comment type="caution">
    <text evidence="3">The sequence shown here is derived from an EMBL/GenBank/DDBJ whole genome shotgun (WGS) entry which is preliminary data.</text>
</comment>
<feature type="chain" id="PRO_5047174754" evidence="1">
    <location>
        <begin position="23"/>
        <end position="1080"/>
    </location>
</feature>
<dbReference type="Proteomes" id="UP001165444">
    <property type="component" value="Unassembled WGS sequence"/>
</dbReference>
<feature type="domain" description="DUF6383" evidence="2">
    <location>
        <begin position="1006"/>
        <end position="1079"/>
    </location>
</feature>
<dbReference type="Pfam" id="PF19910">
    <property type="entry name" value="DUF6383"/>
    <property type="match status" value="1"/>
</dbReference>
<keyword evidence="1" id="KW-0732">Signal</keyword>
<feature type="signal peptide" evidence="1">
    <location>
        <begin position="1"/>
        <end position="22"/>
    </location>
</feature>
<evidence type="ECO:0000259" key="2">
    <source>
        <dbReference type="Pfam" id="PF19910"/>
    </source>
</evidence>
<evidence type="ECO:0000313" key="4">
    <source>
        <dbReference type="Proteomes" id="UP001165444"/>
    </source>
</evidence>
<proteinExistence type="predicted"/>
<evidence type="ECO:0000256" key="1">
    <source>
        <dbReference type="SAM" id="SignalP"/>
    </source>
</evidence>
<evidence type="ECO:0000313" key="3">
    <source>
        <dbReference type="EMBL" id="MCJ2380552.1"/>
    </source>
</evidence>
<gene>
    <name evidence="3" type="ORF">MUN53_08015</name>
</gene>
<keyword evidence="4" id="KW-1185">Reference proteome</keyword>
<name>A0ABT0C0N5_9BACT</name>
<dbReference type="InterPro" id="IPR045963">
    <property type="entry name" value="DUF6383"/>
</dbReference>
<dbReference type="EMBL" id="JAKZMM010000016">
    <property type="protein sequence ID" value="MCJ2380552.1"/>
    <property type="molecule type" value="Genomic_DNA"/>
</dbReference>
<reference evidence="3 4" key="1">
    <citation type="submission" date="2022-03" db="EMBL/GenBank/DDBJ databases">
        <title>Parabacteroides sp. nov. isolated from swine feces.</title>
        <authorList>
            <person name="Bak J.E."/>
        </authorList>
    </citation>
    <scope>NUCLEOTIDE SEQUENCE [LARGE SCALE GENOMIC DNA]</scope>
    <source>
        <strain evidence="3 4">AGMB00274</strain>
    </source>
</reference>